<dbReference type="AlphaFoldDB" id="X1DST1"/>
<reference evidence="1" key="1">
    <citation type="journal article" date="2014" name="Front. Microbiol.">
        <title>High frequency of phylogenetically diverse reductive dehalogenase-homologous genes in deep subseafloor sedimentary metagenomes.</title>
        <authorList>
            <person name="Kawai M."/>
            <person name="Futagami T."/>
            <person name="Toyoda A."/>
            <person name="Takaki Y."/>
            <person name="Nishi S."/>
            <person name="Hori S."/>
            <person name="Arai W."/>
            <person name="Tsubouchi T."/>
            <person name="Morono Y."/>
            <person name="Uchiyama I."/>
            <person name="Ito T."/>
            <person name="Fujiyama A."/>
            <person name="Inagaki F."/>
            <person name="Takami H."/>
        </authorList>
    </citation>
    <scope>NUCLEOTIDE SEQUENCE</scope>
    <source>
        <strain evidence="1">Expedition CK06-06</strain>
    </source>
</reference>
<comment type="caution">
    <text evidence="1">The sequence shown here is derived from an EMBL/GenBank/DDBJ whole genome shotgun (WGS) entry which is preliminary data.</text>
</comment>
<name>X1DST1_9ZZZZ</name>
<dbReference type="EMBL" id="BART01039766">
    <property type="protein sequence ID" value="GAH23232.1"/>
    <property type="molecule type" value="Genomic_DNA"/>
</dbReference>
<proteinExistence type="predicted"/>
<feature type="non-terminal residue" evidence="1">
    <location>
        <position position="103"/>
    </location>
</feature>
<gene>
    <name evidence="1" type="ORF">S01H4_65156</name>
</gene>
<organism evidence="1">
    <name type="scientific">marine sediment metagenome</name>
    <dbReference type="NCBI Taxonomy" id="412755"/>
    <lineage>
        <taxon>unclassified sequences</taxon>
        <taxon>metagenomes</taxon>
        <taxon>ecological metagenomes</taxon>
    </lineage>
</organism>
<evidence type="ECO:0000313" key="1">
    <source>
        <dbReference type="EMBL" id="GAH23232.1"/>
    </source>
</evidence>
<accession>X1DST1</accession>
<protein>
    <submittedName>
        <fullName evidence="1">Uncharacterized protein</fullName>
    </submittedName>
</protein>
<sequence>MVLIDKMYKVHLDDEHKQVIDLVKKAQGLGRKAAQEQLAKLEKAGPRWALKDAFTGRPAGTMLDVCGFAWLTTPGRGKIVKALKKLGGQDGRITGHKEYFLEG</sequence>